<organism evidence="1 2">
    <name type="scientific">Trifolium pratense</name>
    <name type="common">Red clover</name>
    <dbReference type="NCBI Taxonomy" id="57577"/>
    <lineage>
        <taxon>Eukaryota</taxon>
        <taxon>Viridiplantae</taxon>
        <taxon>Streptophyta</taxon>
        <taxon>Embryophyta</taxon>
        <taxon>Tracheophyta</taxon>
        <taxon>Spermatophyta</taxon>
        <taxon>Magnoliopsida</taxon>
        <taxon>eudicotyledons</taxon>
        <taxon>Gunneridae</taxon>
        <taxon>Pentapetalae</taxon>
        <taxon>rosids</taxon>
        <taxon>fabids</taxon>
        <taxon>Fabales</taxon>
        <taxon>Fabaceae</taxon>
        <taxon>Papilionoideae</taxon>
        <taxon>50 kb inversion clade</taxon>
        <taxon>NPAAA clade</taxon>
        <taxon>Hologalegina</taxon>
        <taxon>IRL clade</taxon>
        <taxon>Trifolieae</taxon>
        <taxon>Trifolium</taxon>
    </lineage>
</organism>
<keyword evidence="2" id="KW-1185">Reference proteome</keyword>
<gene>
    <name evidence="1" type="ORF">MILVUS5_LOCUS28901</name>
</gene>
<reference evidence="1" key="1">
    <citation type="submission" date="2023-10" db="EMBL/GenBank/DDBJ databases">
        <authorList>
            <person name="Rodriguez Cubillos JULIANA M."/>
            <person name="De Vega J."/>
        </authorList>
    </citation>
    <scope>NUCLEOTIDE SEQUENCE</scope>
</reference>
<comment type="caution">
    <text evidence="1">The sequence shown here is derived from an EMBL/GenBank/DDBJ whole genome shotgun (WGS) entry which is preliminary data.</text>
</comment>
<evidence type="ECO:0000313" key="1">
    <source>
        <dbReference type="EMBL" id="CAJ2663484.1"/>
    </source>
</evidence>
<name>A0ACB0L288_TRIPR</name>
<dbReference type="Proteomes" id="UP001177021">
    <property type="component" value="Unassembled WGS sequence"/>
</dbReference>
<protein>
    <submittedName>
        <fullName evidence="1">Uncharacterized protein</fullName>
    </submittedName>
</protein>
<evidence type="ECO:0000313" key="2">
    <source>
        <dbReference type="Proteomes" id="UP001177021"/>
    </source>
</evidence>
<sequence>MLPTIRSLCCFVYLVLVSTSIESEATKTDINDSNTPQSHINHDVFISFRGSDIRQGFLSHLVDALNEKKIIAFVDNQINKGDEIAQSLFQAIETSLISLVIFSKNYASSRWCLDELVKIVECREKIGQILVPVFYRVDPAIVRHQNGTYANAFAKHDKRFNLTTVQEWKSVLKECASISGYPSSMFANDSVLVKEIVQYVVSRLDDIHKYKPHSKRALIGLDNQISHVKSLLLEDSKDVRAIGIWGMAGIGKTTIAEEVFDRLCSEYKSCYFMADIREEWRRHGRMYLKKKLYSALLRKEDLNIERPHGLPYVVERRLRGMKVLVVLDDVSDKEQLEILIGTLEWFGKGSRIIITTSDKQVLSKRVDDNDVYELKPLDFDDSFQLFISTAFGQNHPKMEYENDKLLEKMVNYAQGNPLVLKELGYFIGGKDRKTWKSECEKLTREPLQNAHDAIRLSCNIYLNGVDEIVECRKKDREILEPAAYTFFGGVRDLSRTNYADSFAEHDKNFNLTTVQEIRFGRHCGGISRNEFVPVHKHKSHSERLLIRHGNQISHVESLLLADSKDVRAIGIWGMAVMGKRIIAEEVYRRLCSEYDSCYFKANVREEWERNGRMHLKKELYSALLRKDDLNIERPHGLPYFVERRLRHMKVLVVLDDVRDEEQLEILIETLDWFGKGSRIIITSRQVFLNKVDDNDDDGFKLLSVSTTILRMW</sequence>
<dbReference type="EMBL" id="CASHSV030000409">
    <property type="protein sequence ID" value="CAJ2663484.1"/>
    <property type="molecule type" value="Genomic_DNA"/>
</dbReference>
<accession>A0ACB0L288</accession>
<proteinExistence type="predicted"/>